<dbReference type="AlphaFoldDB" id="A0A2N1M7I6"/>
<dbReference type="InterPro" id="IPR013761">
    <property type="entry name" value="SAM/pointed_sf"/>
</dbReference>
<dbReference type="VEuPathDB" id="FungiDB:RhiirFUN_005146"/>
<proteinExistence type="predicted"/>
<sequence>VTLANKIKKYKMKAHIDFLHKEEDLGLDNDDFEIIRKRKIMGRDFLKTSKEEFEHYGLEMGLAKRLANFAKECKDKKLKAFSSYLSLSEVLAEYGFDSDAMQNKYVIAFLYASIHIIIDITDKKLSMRPHYLIGDRLVPDFLLFDLCEDLICITEDKQHKVPVGIAQNIKQLKSACETNRIKRNPRKISKVSDTAYSIEFIKKALDPNSEEYQSLYKNVKKVLGIIVSLLKDRAYAEEEPKRKRVKIEGYCSKK</sequence>
<organism evidence="1 2">
    <name type="scientific">Rhizophagus irregularis</name>
    <dbReference type="NCBI Taxonomy" id="588596"/>
    <lineage>
        <taxon>Eukaryota</taxon>
        <taxon>Fungi</taxon>
        <taxon>Fungi incertae sedis</taxon>
        <taxon>Mucoromycota</taxon>
        <taxon>Glomeromycotina</taxon>
        <taxon>Glomeromycetes</taxon>
        <taxon>Glomerales</taxon>
        <taxon>Glomeraceae</taxon>
        <taxon>Rhizophagus</taxon>
    </lineage>
</organism>
<reference evidence="1 2" key="1">
    <citation type="submission" date="2016-04" db="EMBL/GenBank/DDBJ databases">
        <title>Genome analyses suggest a sexual origin of heterokaryosis in a supposedly ancient asexual fungus.</title>
        <authorList>
            <person name="Ropars J."/>
            <person name="Sedzielewska K."/>
            <person name="Noel J."/>
            <person name="Charron P."/>
            <person name="Farinelli L."/>
            <person name="Marton T."/>
            <person name="Kruger M."/>
            <person name="Pelin A."/>
            <person name="Brachmann A."/>
            <person name="Corradi N."/>
        </authorList>
    </citation>
    <scope>NUCLEOTIDE SEQUENCE [LARGE SCALE GENOMIC DNA]</scope>
    <source>
        <strain evidence="1 2">C2</strain>
    </source>
</reference>
<name>A0A2N1M7I6_9GLOM</name>
<evidence type="ECO:0000313" key="1">
    <source>
        <dbReference type="EMBL" id="PKK57606.1"/>
    </source>
</evidence>
<dbReference type="EMBL" id="LLXL01004243">
    <property type="protein sequence ID" value="PKK57606.1"/>
    <property type="molecule type" value="Genomic_DNA"/>
</dbReference>
<reference evidence="1 2" key="2">
    <citation type="submission" date="2017-10" db="EMBL/GenBank/DDBJ databases">
        <title>Extensive intraspecific genome diversity in a model arbuscular mycorrhizal fungus.</title>
        <authorList>
            <person name="Chen E.C.H."/>
            <person name="Morin E."/>
            <person name="Baudet D."/>
            <person name="Noel J."/>
            <person name="Ndikumana S."/>
            <person name="Charron P."/>
            <person name="St-Onge C."/>
            <person name="Giorgi J."/>
            <person name="Grigoriev I.V."/>
            <person name="Roux C."/>
            <person name="Martin F.M."/>
            <person name="Corradi N."/>
        </authorList>
    </citation>
    <scope>NUCLEOTIDE SEQUENCE [LARGE SCALE GENOMIC DNA]</scope>
    <source>
        <strain evidence="1 2">C2</strain>
    </source>
</reference>
<dbReference type="VEuPathDB" id="FungiDB:RhiirA1_483525"/>
<feature type="non-terminal residue" evidence="1">
    <location>
        <position position="1"/>
    </location>
</feature>
<accession>A0A2N1M7I6</accession>
<evidence type="ECO:0000313" key="2">
    <source>
        <dbReference type="Proteomes" id="UP000233469"/>
    </source>
</evidence>
<gene>
    <name evidence="1" type="ORF">RhiirC2_763856</name>
</gene>
<protein>
    <submittedName>
        <fullName evidence="1">Uncharacterized protein</fullName>
    </submittedName>
</protein>
<comment type="caution">
    <text evidence="1">The sequence shown here is derived from an EMBL/GenBank/DDBJ whole genome shotgun (WGS) entry which is preliminary data.</text>
</comment>
<dbReference type="Proteomes" id="UP000233469">
    <property type="component" value="Unassembled WGS sequence"/>
</dbReference>
<dbReference type="Gene3D" id="1.10.150.50">
    <property type="entry name" value="Transcription Factor, Ets-1"/>
    <property type="match status" value="1"/>
</dbReference>
<dbReference type="VEuPathDB" id="FungiDB:FUN_021989"/>